<evidence type="ECO:0000259" key="2">
    <source>
        <dbReference type="SMART" id="SM00507"/>
    </source>
</evidence>
<feature type="compositionally biased region" description="Basic and acidic residues" evidence="1">
    <location>
        <begin position="30"/>
        <end position="46"/>
    </location>
</feature>
<dbReference type="Proteomes" id="UP000016986">
    <property type="component" value="Unassembled WGS sequence"/>
</dbReference>
<feature type="region of interest" description="Disordered" evidence="1">
    <location>
        <begin position="276"/>
        <end position="348"/>
    </location>
</feature>
<dbReference type="CDD" id="cd00085">
    <property type="entry name" value="HNHc"/>
    <property type="match status" value="1"/>
</dbReference>
<comment type="caution">
    <text evidence="3">The sequence shown here is derived from an EMBL/GenBank/DDBJ whole genome shotgun (WGS) entry which is preliminary data.</text>
</comment>
<dbReference type="InterPro" id="IPR002711">
    <property type="entry name" value="HNH"/>
</dbReference>
<organism evidence="3 4">
    <name type="scientific">Halarchaeum acidiphilum MH1-52-1</name>
    <dbReference type="NCBI Taxonomy" id="1261545"/>
    <lineage>
        <taxon>Archaea</taxon>
        <taxon>Methanobacteriati</taxon>
        <taxon>Methanobacteriota</taxon>
        <taxon>Stenosarchaea group</taxon>
        <taxon>Halobacteria</taxon>
        <taxon>Halobacteriales</taxon>
        <taxon>Halobacteriaceae</taxon>
    </lineage>
</organism>
<feature type="region of interest" description="Disordered" evidence="1">
    <location>
        <begin position="1"/>
        <end position="50"/>
    </location>
</feature>
<feature type="compositionally biased region" description="Basic and acidic residues" evidence="1">
    <location>
        <begin position="329"/>
        <end position="338"/>
    </location>
</feature>
<proteinExistence type="predicted"/>
<dbReference type="AlphaFoldDB" id="U2YS10"/>
<accession>U2YS10</accession>
<dbReference type="Pfam" id="PF01844">
    <property type="entry name" value="HNH"/>
    <property type="match status" value="1"/>
</dbReference>
<name>U2YS10_9EURY</name>
<dbReference type="InterPro" id="IPR003615">
    <property type="entry name" value="HNH_nuc"/>
</dbReference>
<dbReference type="GO" id="GO:0008270">
    <property type="term" value="F:zinc ion binding"/>
    <property type="evidence" value="ECO:0007669"/>
    <property type="project" value="InterPro"/>
</dbReference>
<evidence type="ECO:0000313" key="4">
    <source>
        <dbReference type="Proteomes" id="UP000016986"/>
    </source>
</evidence>
<dbReference type="EMBL" id="BATA01000004">
    <property type="protein sequence ID" value="GAD51527.1"/>
    <property type="molecule type" value="Genomic_DNA"/>
</dbReference>
<dbReference type="SMART" id="SM00507">
    <property type="entry name" value="HNHc"/>
    <property type="match status" value="1"/>
</dbReference>
<sequence>MKRYTTPTPDRIEREPTATQTTHTIMANATRHDDGESSTSDGERAPLHGWNETVDAATRKAVLARDGHRCQVCGRRGPKAGRLATLHVHHIERDPNEMAEHDLANLTTLCRPCHSWVHQQLSREESPVELTDADLNVLLPQDIEILRLLADEGPTRTGDIAGELTADLSVNAVRERLWVLMGLDNRVAERERQLVDKDVETGEWGLAGQIETSARGHIPSDPQVLLQRMEDEQVRRALDDGCDRRAIMAVLDVSRRSTFYKEKRANAYDFPLDAFSRGGRPTNEEIAERDSDDDQQLLDVATDDDLEPVETWGTSDATDSSDGGLSDPGSRERAGAPREEDDAADEPRRKLLAAIDALEAADEAL</sequence>
<feature type="compositionally biased region" description="Polar residues" evidence="1">
    <location>
        <begin position="17"/>
        <end position="27"/>
    </location>
</feature>
<dbReference type="Gene3D" id="1.10.30.50">
    <property type="match status" value="1"/>
</dbReference>
<feature type="compositionally biased region" description="Acidic residues" evidence="1">
    <location>
        <begin position="290"/>
        <end position="308"/>
    </location>
</feature>
<gene>
    <name evidence="3" type="ORF">MBEHAL_0287</name>
</gene>
<evidence type="ECO:0000256" key="1">
    <source>
        <dbReference type="SAM" id="MobiDB-lite"/>
    </source>
</evidence>
<keyword evidence="4" id="KW-1185">Reference proteome</keyword>
<feature type="domain" description="HNH nuclease" evidence="2">
    <location>
        <begin position="57"/>
        <end position="115"/>
    </location>
</feature>
<dbReference type="GO" id="GO:0004519">
    <property type="term" value="F:endonuclease activity"/>
    <property type="evidence" value="ECO:0007669"/>
    <property type="project" value="InterPro"/>
</dbReference>
<protein>
    <recommendedName>
        <fullName evidence="2">HNH nuclease domain-containing protein</fullName>
    </recommendedName>
</protein>
<dbReference type="GO" id="GO:0003676">
    <property type="term" value="F:nucleic acid binding"/>
    <property type="evidence" value="ECO:0007669"/>
    <property type="project" value="InterPro"/>
</dbReference>
<reference evidence="3 4" key="1">
    <citation type="submission" date="2013-09" db="EMBL/GenBank/DDBJ databases">
        <title>Whole genome sequencing of Halarchaeum acidiphilum strain MH1-52-1.</title>
        <authorList>
            <person name="Shimane Y."/>
            <person name="Minegishi H."/>
            <person name="Nishi S."/>
            <person name="Echigo A."/>
            <person name="Shuto A."/>
            <person name="Konishi M."/>
            <person name="Ito T."/>
            <person name="Ohkuma M."/>
            <person name="Ohta Y."/>
            <person name="Nagano Y."/>
            <person name="Tsubouchi T."/>
            <person name="Mori K."/>
            <person name="Usui K."/>
            <person name="Kamekura M."/>
            <person name="Usami R."/>
            <person name="Takaki Y."/>
            <person name="Hatada Y."/>
        </authorList>
    </citation>
    <scope>NUCLEOTIDE SEQUENCE [LARGE SCALE GENOMIC DNA]</scope>
    <source>
        <strain evidence="3 4">JCM 16109</strain>
    </source>
</reference>
<evidence type="ECO:0000313" key="3">
    <source>
        <dbReference type="EMBL" id="GAD51527.1"/>
    </source>
</evidence>
<dbReference type="eggNOG" id="arCOG03899">
    <property type="taxonomic scope" value="Archaea"/>
</dbReference>